<gene>
    <name evidence="2" type="ORF">ACFPQ6_11245</name>
</gene>
<reference evidence="3" key="1">
    <citation type="journal article" date="2019" name="Int. J. Syst. Evol. Microbiol.">
        <title>The Global Catalogue of Microorganisms (GCM) 10K type strain sequencing project: providing services to taxonomists for standard genome sequencing and annotation.</title>
        <authorList>
            <consortium name="The Broad Institute Genomics Platform"/>
            <consortium name="The Broad Institute Genome Sequencing Center for Infectious Disease"/>
            <person name="Wu L."/>
            <person name="Ma J."/>
        </authorList>
    </citation>
    <scope>NUCLEOTIDE SEQUENCE [LARGE SCALE GENOMIC DNA]</scope>
    <source>
        <strain evidence="3">CGMCC 1.15053</strain>
    </source>
</reference>
<organism evidence="2 3">
    <name type="scientific">Deinococcus petrolearius</name>
    <dbReference type="NCBI Taxonomy" id="1751295"/>
    <lineage>
        <taxon>Bacteria</taxon>
        <taxon>Thermotogati</taxon>
        <taxon>Deinococcota</taxon>
        <taxon>Deinococci</taxon>
        <taxon>Deinococcales</taxon>
        <taxon>Deinococcaceae</taxon>
        <taxon>Deinococcus</taxon>
    </lineage>
</organism>
<dbReference type="EMBL" id="JBHSOH010000011">
    <property type="protein sequence ID" value="MFC5848886.1"/>
    <property type="molecule type" value="Genomic_DNA"/>
</dbReference>
<keyword evidence="3" id="KW-1185">Reference proteome</keyword>
<proteinExistence type="predicted"/>
<dbReference type="InterPro" id="IPR025159">
    <property type="entry name" value="AbiEi_N"/>
</dbReference>
<dbReference type="Proteomes" id="UP001595979">
    <property type="component" value="Unassembled WGS sequence"/>
</dbReference>
<comment type="caution">
    <text evidence="2">The sequence shown here is derived from an EMBL/GenBank/DDBJ whole genome shotgun (WGS) entry which is preliminary data.</text>
</comment>
<protein>
    <submittedName>
        <fullName evidence="2">Type IV toxin-antitoxin system AbiEi family antitoxin domain-containing protein</fullName>
    </submittedName>
</protein>
<name>A0ABW1DMV3_9DEIO</name>
<accession>A0ABW1DMV3</accession>
<evidence type="ECO:0000259" key="1">
    <source>
        <dbReference type="Pfam" id="PF13338"/>
    </source>
</evidence>
<evidence type="ECO:0000313" key="3">
    <source>
        <dbReference type="Proteomes" id="UP001595979"/>
    </source>
</evidence>
<evidence type="ECO:0000313" key="2">
    <source>
        <dbReference type="EMBL" id="MFC5848886.1"/>
    </source>
</evidence>
<dbReference type="RefSeq" id="WP_380049355.1">
    <property type="nucleotide sequence ID" value="NZ_JBHSOH010000011.1"/>
</dbReference>
<feature type="domain" description="AbiEi antitoxin N-terminal" evidence="1">
    <location>
        <begin position="9"/>
        <end position="56"/>
    </location>
</feature>
<dbReference type="Pfam" id="PF13338">
    <property type="entry name" value="AbiEi_4"/>
    <property type="match status" value="1"/>
</dbReference>
<sequence length="212" mass="24276">MSHLSHRSQLLHLALEQGGYVTSSELTSAGIPRVELSRATRAGQLVRLARGTYRLAEIDGLPPVAAEATDLLEVQLRSPYARPCLISALHLHGLTTTRPHRLQFALPRNRHALDFEGLPLEFFYFSDLAYHEGTLAFPVRERWLTTYTVEKTLVDLLRAAPRLGRELYLEGLKNALQYRKLDRRELFRLARLLRVGKTLEHDLEVLEHDQDH</sequence>